<accession>A0ABQ7ZRG8</accession>
<dbReference type="Proteomes" id="UP000824890">
    <property type="component" value="Unassembled WGS sequence"/>
</dbReference>
<evidence type="ECO:0000313" key="2">
    <source>
        <dbReference type="Proteomes" id="UP000824890"/>
    </source>
</evidence>
<evidence type="ECO:0000313" key="1">
    <source>
        <dbReference type="EMBL" id="KAH0882840.1"/>
    </source>
</evidence>
<sequence length="99" mass="11921">MLVTRRMGYSFLFHTLTSLIEWLDMKDSTCPLMLRRLAVDCTINRLWIKRNARLHNITSTTPPILFKGIDRLIRNAISARRGRRKFRNLMRLCKWLNRF</sequence>
<dbReference type="EMBL" id="JAGKQM010000014">
    <property type="protein sequence ID" value="KAH0882840.1"/>
    <property type="molecule type" value="Genomic_DNA"/>
</dbReference>
<protein>
    <submittedName>
        <fullName evidence="1">Uncharacterized protein</fullName>
    </submittedName>
</protein>
<name>A0ABQ7ZRG8_BRANA</name>
<reference evidence="1 2" key="1">
    <citation type="submission" date="2021-05" db="EMBL/GenBank/DDBJ databases">
        <title>Genome Assembly of Synthetic Allotetraploid Brassica napus Reveals Homoeologous Exchanges between Subgenomes.</title>
        <authorList>
            <person name="Davis J.T."/>
        </authorList>
    </citation>
    <scope>NUCLEOTIDE SEQUENCE [LARGE SCALE GENOMIC DNA]</scope>
    <source>
        <strain evidence="2">cv. Da-Ae</strain>
        <tissue evidence="1">Seedling</tissue>
    </source>
</reference>
<gene>
    <name evidence="1" type="ORF">HID58_058936</name>
</gene>
<comment type="caution">
    <text evidence="1">The sequence shown here is derived from an EMBL/GenBank/DDBJ whole genome shotgun (WGS) entry which is preliminary data.</text>
</comment>
<organism evidence="1 2">
    <name type="scientific">Brassica napus</name>
    <name type="common">Rape</name>
    <dbReference type="NCBI Taxonomy" id="3708"/>
    <lineage>
        <taxon>Eukaryota</taxon>
        <taxon>Viridiplantae</taxon>
        <taxon>Streptophyta</taxon>
        <taxon>Embryophyta</taxon>
        <taxon>Tracheophyta</taxon>
        <taxon>Spermatophyta</taxon>
        <taxon>Magnoliopsida</taxon>
        <taxon>eudicotyledons</taxon>
        <taxon>Gunneridae</taxon>
        <taxon>Pentapetalae</taxon>
        <taxon>rosids</taxon>
        <taxon>malvids</taxon>
        <taxon>Brassicales</taxon>
        <taxon>Brassicaceae</taxon>
        <taxon>Brassiceae</taxon>
        <taxon>Brassica</taxon>
    </lineage>
</organism>
<proteinExistence type="predicted"/>
<keyword evidence="2" id="KW-1185">Reference proteome</keyword>